<keyword evidence="7 8" id="KW-0472">Membrane</keyword>
<evidence type="ECO:0000256" key="6">
    <source>
        <dbReference type="ARBA" id="ARBA00023065"/>
    </source>
</evidence>
<feature type="transmembrane region" description="Helical" evidence="8">
    <location>
        <begin position="15"/>
        <end position="32"/>
    </location>
</feature>
<evidence type="ECO:0000256" key="4">
    <source>
        <dbReference type="ARBA" id="ARBA00022692"/>
    </source>
</evidence>
<feature type="transmembrane region" description="Helical" evidence="8">
    <location>
        <begin position="155"/>
        <end position="182"/>
    </location>
</feature>
<dbReference type="PANTHER" id="PTHR43562">
    <property type="entry name" value="NAPA-TYPE SODIUM/HYDROGEN ANTIPORTER"/>
    <property type="match status" value="1"/>
</dbReference>
<feature type="transmembrane region" description="Helical" evidence="8">
    <location>
        <begin position="188"/>
        <end position="209"/>
    </location>
</feature>
<dbReference type="KEGG" id="uli:ETAA1_39520"/>
<feature type="transmembrane region" description="Helical" evidence="8">
    <location>
        <begin position="67"/>
        <end position="89"/>
    </location>
</feature>
<evidence type="ECO:0000259" key="9">
    <source>
        <dbReference type="Pfam" id="PF00999"/>
    </source>
</evidence>
<dbReference type="AlphaFoldDB" id="A0A517XWU0"/>
<reference evidence="10 11" key="1">
    <citation type="submission" date="2019-02" db="EMBL/GenBank/DDBJ databases">
        <title>Deep-cultivation of Planctomycetes and their phenomic and genomic characterization uncovers novel biology.</title>
        <authorList>
            <person name="Wiegand S."/>
            <person name="Jogler M."/>
            <person name="Boedeker C."/>
            <person name="Pinto D."/>
            <person name="Vollmers J."/>
            <person name="Rivas-Marin E."/>
            <person name="Kohn T."/>
            <person name="Peeters S.H."/>
            <person name="Heuer A."/>
            <person name="Rast P."/>
            <person name="Oberbeckmann S."/>
            <person name="Bunk B."/>
            <person name="Jeske O."/>
            <person name="Meyerdierks A."/>
            <person name="Storesund J.E."/>
            <person name="Kallscheuer N."/>
            <person name="Luecker S."/>
            <person name="Lage O.M."/>
            <person name="Pohl T."/>
            <person name="Merkel B.J."/>
            <person name="Hornburger P."/>
            <person name="Mueller R.-W."/>
            <person name="Bruemmer F."/>
            <person name="Labrenz M."/>
            <person name="Spormann A.M."/>
            <person name="Op den Camp H."/>
            <person name="Overmann J."/>
            <person name="Amann R."/>
            <person name="Jetten M.S.M."/>
            <person name="Mascher T."/>
            <person name="Medema M.H."/>
            <person name="Devos D.P."/>
            <person name="Kaster A.-K."/>
            <person name="Ovreas L."/>
            <person name="Rohde M."/>
            <person name="Galperin M.Y."/>
            <person name="Jogler C."/>
        </authorList>
    </citation>
    <scope>NUCLEOTIDE SEQUENCE [LARGE SCALE GENOMIC DNA]</scope>
    <source>
        <strain evidence="10 11">ETA_A1</strain>
    </source>
</reference>
<evidence type="ECO:0000256" key="5">
    <source>
        <dbReference type="ARBA" id="ARBA00022989"/>
    </source>
</evidence>
<dbReference type="OrthoDB" id="9793589at2"/>
<feature type="transmembrane region" description="Helical" evidence="8">
    <location>
        <begin position="96"/>
        <end position="116"/>
    </location>
</feature>
<feature type="domain" description="Cation/H+ exchanger transmembrane" evidence="9">
    <location>
        <begin position="23"/>
        <end position="389"/>
    </location>
</feature>
<feature type="transmembrane region" description="Helical" evidence="8">
    <location>
        <begin position="122"/>
        <end position="143"/>
    </location>
</feature>
<keyword evidence="11" id="KW-1185">Reference proteome</keyword>
<dbReference type="GO" id="GO:1902600">
    <property type="term" value="P:proton transmembrane transport"/>
    <property type="evidence" value="ECO:0007669"/>
    <property type="project" value="InterPro"/>
</dbReference>
<proteinExistence type="predicted"/>
<dbReference type="PANTHER" id="PTHR43562:SF4">
    <property type="entry name" value="NA(+)_H(+) ANTIPORTER NHAS5"/>
    <property type="match status" value="1"/>
</dbReference>
<dbReference type="InterPro" id="IPR038770">
    <property type="entry name" value="Na+/solute_symporter_sf"/>
</dbReference>
<feature type="transmembrane region" description="Helical" evidence="8">
    <location>
        <begin position="39"/>
        <end position="55"/>
    </location>
</feature>
<accession>A0A517XWU0</accession>
<gene>
    <name evidence="10" type="primary">kefC_2</name>
    <name evidence="10" type="ORF">ETAA1_39520</name>
</gene>
<organism evidence="10 11">
    <name type="scientific">Urbifossiella limnaea</name>
    <dbReference type="NCBI Taxonomy" id="2528023"/>
    <lineage>
        <taxon>Bacteria</taxon>
        <taxon>Pseudomonadati</taxon>
        <taxon>Planctomycetota</taxon>
        <taxon>Planctomycetia</taxon>
        <taxon>Gemmatales</taxon>
        <taxon>Gemmataceae</taxon>
        <taxon>Urbifossiella</taxon>
    </lineage>
</organism>
<evidence type="ECO:0000256" key="2">
    <source>
        <dbReference type="ARBA" id="ARBA00022448"/>
    </source>
</evidence>
<comment type="subcellular location">
    <subcellularLocation>
        <location evidence="1">Membrane</location>
        <topology evidence="1">Multi-pass membrane protein</topology>
    </subcellularLocation>
</comment>
<dbReference type="RefSeq" id="WP_145241330.1">
    <property type="nucleotide sequence ID" value="NZ_CP036273.1"/>
</dbReference>
<feature type="transmembrane region" description="Helical" evidence="8">
    <location>
        <begin position="301"/>
        <end position="323"/>
    </location>
</feature>
<feature type="transmembrane region" description="Helical" evidence="8">
    <location>
        <begin position="335"/>
        <end position="356"/>
    </location>
</feature>
<evidence type="ECO:0000313" key="10">
    <source>
        <dbReference type="EMBL" id="QDU21977.1"/>
    </source>
</evidence>
<sequence length="424" mass="45019">MFDTILAQAHSLPPLARFSVAMLILFTVPPLCRRARVPGVVGLLVAGVLIGPHGLEVAPKHGEVANFFAELGKLLLMFFAGLEIDLVMFNRSRNRSLGFGALTFTLPLAGGFLVGFWAGYPWVGALLIGSLLASHTLIAFPIVEKLGRVRNEAVTVTIGATVFTDVAALLVLAVCIPIHASGFSPESFAIQLLQLAVYVPAVVLGLGWVSRKLFAYKPAKEGQFALMLLMVAVAAVAAEAIHLEGIIGAFLAGLAVNTATRNSEAKHELEFIGNHLFIPVFFLTIGFLIDLKAFADTLVSNFWLVFGIVGGLIGSKFVAAEIARRMYSYTRDEGLTMWSLSLPQVAATLAAALVAYDTKNAAGERLIDEPVLNSVIVLLVVTSVLGPVLTERFARRLPPPGGGVEPAAPPTATVVAVGEHHSLV</sequence>
<dbReference type="Pfam" id="PF00999">
    <property type="entry name" value="Na_H_Exchanger"/>
    <property type="match status" value="1"/>
</dbReference>
<keyword evidence="3" id="KW-0050">Antiport</keyword>
<feature type="transmembrane region" description="Helical" evidence="8">
    <location>
        <begin position="271"/>
        <end position="289"/>
    </location>
</feature>
<protein>
    <submittedName>
        <fullName evidence="10">Glutathione-regulated potassium-efflux system protein KefC</fullName>
    </submittedName>
</protein>
<keyword evidence="5 8" id="KW-1133">Transmembrane helix</keyword>
<dbReference type="GO" id="GO:0015297">
    <property type="term" value="F:antiporter activity"/>
    <property type="evidence" value="ECO:0007669"/>
    <property type="project" value="UniProtKB-KW"/>
</dbReference>
<keyword evidence="2" id="KW-0813">Transport</keyword>
<evidence type="ECO:0000256" key="8">
    <source>
        <dbReference type="SAM" id="Phobius"/>
    </source>
</evidence>
<feature type="transmembrane region" description="Helical" evidence="8">
    <location>
        <begin position="371"/>
        <end position="389"/>
    </location>
</feature>
<dbReference type="EMBL" id="CP036273">
    <property type="protein sequence ID" value="QDU21977.1"/>
    <property type="molecule type" value="Genomic_DNA"/>
</dbReference>
<evidence type="ECO:0000256" key="7">
    <source>
        <dbReference type="ARBA" id="ARBA00023136"/>
    </source>
</evidence>
<evidence type="ECO:0000256" key="3">
    <source>
        <dbReference type="ARBA" id="ARBA00022449"/>
    </source>
</evidence>
<evidence type="ECO:0000256" key="1">
    <source>
        <dbReference type="ARBA" id="ARBA00004141"/>
    </source>
</evidence>
<dbReference type="Proteomes" id="UP000319576">
    <property type="component" value="Chromosome"/>
</dbReference>
<name>A0A517XWU0_9BACT</name>
<keyword evidence="6" id="KW-0406">Ion transport</keyword>
<dbReference type="InterPro" id="IPR006153">
    <property type="entry name" value="Cation/H_exchanger_TM"/>
</dbReference>
<dbReference type="Gene3D" id="1.20.1530.20">
    <property type="match status" value="1"/>
</dbReference>
<dbReference type="GO" id="GO:0016020">
    <property type="term" value="C:membrane"/>
    <property type="evidence" value="ECO:0007669"/>
    <property type="project" value="UniProtKB-SubCell"/>
</dbReference>
<evidence type="ECO:0000313" key="11">
    <source>
        <dbReference type="Proteomes" id="UP000319576"/>
    </source>
</evidence>
<keyword evidence="4 8" id="KW-0812">Transmembrane</keyword>